<keyword evidence="4" id="KW-0235">DNA replication</keyword>
<gene>
    <name evidence="10" type="primary">DPB2</name>
    <name evidence="10" type="ORF">AWJ20_639</name>
</gene>
<dbReference type="GO" id="GO:0045005">
    <property type="term" value="P:DNA-templated DNA replication maintenance of fidelity"/>
    <property type="evidence" value="ECO:0007669"/>
    <property type="project" value="EnsemblFungi"/>
</dbReference>
<keyword evidence="6" id="KW-0539">Nucleus</keyword>
<feature type="region of interest" description="Disordered" evidence="8">
    <location>
        <begin position="506"/>
        <end position="527"/>
    </location>
</feature>
<proteinExistence type="inferred from homology"/>
<dbReference type="PANTHER" id="PTHR12708:SF0">
    <property type="entry name" value="DNA POLYMERASE EPSILON SUBUNIT 2"/>
    <property type="match status" value="1"/>
</dbReference>
<dbReference type="GeneID" id="30037693"/>
<dbReference type="GO" id="GO:0003690">
    <property type="term" value="F:double-stranded DNA binding"/>
    <property type="evidence" value="ECO:0007669"/>
    <property type="project" value="EnsemblFungi"/>
</dbReference>
<comment type="subcellular location">
    <subcellularLocation>
        <location evidence="1">Nucleus</location>
    </subcellularLocation>
</comment>
<dbReference type="KEGG" id="slb:AWJ20_639"/>
<evidence type="ECO:0000256" key="6">
    <source>
        <dbReference type="ARBA" id="ARBA00023242"/>
    </source>
</evidence>
<dbReference type="InterPro" id="IPR016266">
    <property type="entry name" value="POLE2"/>
</dbReference>
<reference evidence="10 11" key="1">
    <citation type="submission" date="2016-02" db="EMBL/GenBank/DDBJ databases">
        <title>Complete genome sequence and transcriptome regulation of the pentose utilising yeast Sugiyamaella lignohabitans.</title>
        <authorList>
            <person name="Bellasio M."/>
            <person name="Peymann A."/>
            <person name="Valli M."/>
            <person name="Sipitzky M."/>
            <person name="Graf A."/>
            <person name="Sauer M."/>
            <person name="Marx H."/>
            <person name="Mattanovich D."/>
        </authorList>
    </citation>
    <scope>NUCLEOTIDE SEQUENCE [LARGE SCALE GENOMIC DNA]</scope>
    <source>
        <strain evidence="10 11">CBS 10342</strain>
    </source>
</reference>
<keyword evidence="11" id="KW-1185">Reference proteome</keyword>
<dbReference type="OrthoDB" id="10254730at2759"/>
<evidence type="ECO:0000313" key="11">
    <source>
        <dbReference type="Proteomes" id="UP000189580"/>
    </source>
</evidence>
<dbReference type="InterPro" id="IPR007185">
    <property type="entry name" value="DNA_pol_a/d/e_bsu"/>
</dbReference>
<evidence type="ECO:0000259" key="9">
    <source>
        <dbReference type="Pfam" id="PF04042"/>
    </source>
</evidence>
<dbReference type="PANTHER" id="PTHR12708">
    <property type="entry name" value="DNA POLYMERASE EPSILON SUBUNIT B"/>
    <property type="match status" value="1"/>
</dbReference>
<dbReference type="RefSeq" id="XP_018734864.1">
    <property type="nucleotide sequence ID" value="XM_018882590.1"/>
</dbReference>
<comment type="similarity">
    <text evidence="2">Belongs to the DNA polymerase epsilon subunit B family.</text>
</comment>
<evidence type="ECO:0000256" key="2">
    <source>
        <dbReference type="ARBA" id="ARBA00009560"/>
    </source>
</evidence>
<name>A0A161HIM0_9ASCO</name>
<evidence type="ECO:0000256" key="8">
    <source>
        <dbReference type="SAM" id="MobiDB-lite"/>
    </source>
</evidence>
<dbReference type="GO" id="GO:0003697">
    <property type="term" value="F:single-stranded DNA binding"/>
    <property type="evidence" value="ECO:0007669"/>
    <property type="project" value="EnsemblFungi"/>
</dbReference>
<accession>A0A161HIM0</accession>
<feature type="compositionally biased region" description="Polar residues" evidence="8">
    <location>
        <begin position="506"/>
        <end position="523"/>
    </location>
</feature>
<evidence type="ECO:0000256" key="1">
    <source>
        <dbReference type="ARBA" id="ARBA00004123"/>
    </source>
</evidence>
<evidence type="ECO:0000256" key="3">
    <source>
        <dbReference type="ARBA" id="ARBA00016011"/>
    </source>
</evidence>
<dbReference type="GO" id="GO:0005737">
    <property type="term" value="C:cytoplasm"/>
    <property type="evidence" value="ECO:0007669"/>
    <property type="project" value="EnsemblFungi"/>
</dbReference>
<evidence type="ECO:0000256" key="4">
    <source>
        <dbReference type="ARBA" id="ARBA00022705"/>
    </source>
</evidence>
<sequence length="672" mass="75513">MMSKPAVLPIQLTPSQVRPVAYRILSKKHGLNLKSSGLDVLTEFLGHTFGVDWRGSKAEKFLDEISRRWKDEDRGLFIEGAPLKEIIRDIVNSIKAAEDVSKDSSPALADRTQTLADTGVRDKPSSQYWKDYFQVVNAQSQPFYSYDPIKKNFDAPKAKPTLLAPAKDQASVFTLRYNLIYNRILRNEAFQTPSFGASMNNTVSMAGSKFYSITFIHNMLGRNNSQFLLFGFIFKGPDGELWIQDLSGKVQLDISQTVPADGLYYTPGQFVLCDGVYFNEKFLVGSLGPPPAERREATKVAYGNIDFLGVHTALQNGGIVRRVERIDNTLEKQLLLQERQHLNHKIVILGMDIFLDQLKYIDALRKLFNQLQQEVDALERAQLPISIIFPGSFKSSPFQANGNSTNYKESFDFLAQLLREHPKIAVECKLVFVPGDNDAWASTFSSGATPLFPLQPLPSLFTNRIKRISPDASFASNPCRMTYLSQEIVIMRDELGSRFRRNSILFPNQTHENGATNGSSQNGAMDIDIKQDPDMDLFQHEEDSDSEEALSQQRALDRLINDSSKVIKPTTKAYIPPDTAEARQVVKTILDQGHLSPFPLSLRPVSWNYDHSLSLTPLPSVMILADSSTPPFRATYEGCHVVNPGPFIQGNKICWIEYTPSTGMSEQKFLYI</sequence>
<evidence type="ECO:0000313" key="10">
    <source>
        <dbReference type="EMBL" id="ANB12387.1"/>
    </source>
</evidence>
<dbReference type="AlphaFoldDB" id="A0A161HIM0"/>
<evidence type="ECO:0000256" key="5">
    <source>
        <dbReference type="ARBA" id="ARBA00023125"/>
    </source>
</evidence>
<organism evidence="10 11">
    <name type="scientific">Sugiyamaella lignohabitans</name>
    <dbReference type="NCBI Taxonomy" id="796027"/>
    <lineage>
        <taxon>Eukaryota</taxon>
        <taxon>Fungi</taxon>
        <taxon>Dikarya</taxon>
        <taxon>Ascomycota</taxon>
        <taxon>Saccharomycotina</taxon>
        <taxon>Dipodascomycetes</taxon>
        <taxon>Dipodascales</taxon>
        <taxon>Trichomonascaceae</taxon>
        <taxon>Sugiyamaella</taxon>
    </lineage>
</organism>
<dbReference type="EMBL" id="CP014501">
    <property type="protein sequence ID" value="ANB12387.1"/>
    <property type="molecule type" value="Genomic_DNA"/>
</dbReference>
<dbReference type="GO" id="GO:0043596">
    <property type="term" value="C:nuclear replication fork"/>
    <property type="evidence" value="ECO:0007669"/>
    <property type="project" value="EnsemblFungi"/>
</dbReference>
<dbReference type="Proteomes" id="UP000189580">
    <property type="component" value="Chromosome a"/>
</dbReference>
<dbReference type="GO" id="GO:0008622">
    <property type="term" value="C:epsilon DNA polymerase complex"/>
    <property type="evidence" value="ECO:0007669"/>
    <property type="project" value="EnsemblFungi"/>
</dbReference>
<dbReference type="Pfam" id="PF04042">
    <property type="entry name" value="DNA_pol_E_B"/>
    <property type="match status" value="1"/>
</dbReference>
<dbReference type="GO" id="GO:0042276">
    <property type="term" value="P:error-prone translesion synthesis"/>
    <property type="evidence" value="ECO:0007669"/>
    <property type="project" value="EnsemblFungi"/>
</dbReference>
<feature type="domain" description="DNA polymerase alpha/delta/epsilon subunit B" evidence="9">
    <location>
        <begin position="352"/>
        <end position="632"/>
    </location>
</feature>
<evidence type="ECO:0000256" key="7">
    <source>
        <dbReference type="ARBA" id="ARBA00032930"/>
    </source>
</evidence>
<protein>
    <recommendedName>
        <fullName evidence="3">DNA polymerase epsilon subunit B</fullName>
    </recommendedName>
    <alternativeName>
        <fullName evidence="7">DNA polymerase II subunit 2</fullName>
    </alternativeName>
</protein>
<dbReference type="GO" id="GO:0030337">
    <property type="term" value="F:DNA polymerase processivity factor activity"/>
    <property type="evidence" value="ECO:0007669"/>
    <property type="project" value="EnsemblFungi"/>
</dbReference>
<keyword evidence="5" id="KW-0238">DNA-binding</keyword>
<dbReference type="GO" id="GO:0003887">
    <property type="term" value="F:DNA-directed DNA polymerase activity"/>
    <property type="evidence" value="ECO:0007669"/>
    <property type="project" value="EnsemblFungi"/>
</dbReference>